<evidence type="ECO:0000313" key="3">
    <source>
        <dbReference type="Proteomes" id="UP001239019"/>
    </source>
</evidence>
<name>A0ABU0W6H4_9GAMM</name>
<evidence type="ECO:0000313" key="2">
    <source>
        <dbReference type="EMBL" id="MDQ2069624.1"/>
    </source>
</evidence>
<organism evidence="2 3">
    <name type="scientific">Natronospira bacteriovora</name>
    <dbReference type="NCBI Taxonomy" id="3069753"/>
    <lineage>
        <taxon>Bacteria</taxon>
        <taxon>Pseudomonadati</taxon>
        <taxon>Pseudomonadota</taxon>
        <taxon>Gammaproteobacteria</taxon>
        <taxon>Natronospirales</taxon>
        <taxon>Natronospiraceae</taxon>
        <taxon>Natronospira</taxon>
    </lineage>
</organism>
<protein>
    <recommendedName>
        <fullName evidence="4">Outer membrane protein beta-barrel domain-containing protein</fullName>
    </recommendedName>
</protein>
<reference evidence="2 3" key="1">
    <citation type="submission" date="2023-08" db="EMBL/GenBank/DDBJ databases">
        <title>Whole-genome sequencing of halo(alkali)philic microorganisms from hypersaline lakes.</title>
        <authorList>
            <person name="Sorokin D.Y."/>
            <person name="Abbas B."/>
            <person name="Merkel A.Y."/>
        </authorList>
    </citation>
    <scope>NUCLEOTIDE SEQUENCE [LARGE SCALE GENOMIC DNA]</scope>
    <source>
        <strain evidence="2 3">AB-CW4</strain>
    </source>
</reference>
<feature type="chain" id="PRO_5045684840" description="Outer membrane protein beta-barrel domain-containing protein" evidence="1">
    <location>
        <begin position="25"/>
        <end position="192"/>
    </location>
</feature>
<gene>
    <name evidence="2" type="ORF">RBH19_07050</name>
</gene>
<feature type="signal peptide" evidence="1">
    <location>
        <begin position="1"/>
        <end position="24"/>
    </location>
</feature>
<keyword evidence="1" id="KW-0732">Signal</keyword>
<dbReference type="RefSeq" id="WP_306728121.1">
    <property type="nucleotide sequence ID" value="NZ_JAVDDT010000003.1"/>
</dbReference>
<proteinExistence type="predicted"/>
<dbReference type="InterPro" id="IPR011250">
    <property type="entry name" value="OMP/PagP_B-barrel"/>
</dbReference>
<dbReference type="Proteomes" id="UP001239019">
    <property type="component" value="Unassembled WGS sequence"/>
</dbReference>
<comment type="caution">
    <text evidence="2">The sequence shown here is derived from an EMBL/GenBank/DDBJ whole genome shotgun (WGS) entry which is preliminary data.</text>
</comment>
<dbReference type="EMBL" id="JAVDDT010000003">
    <property type="protein sequence ID" value="MDQ2069624.1"/>
    <property type="molecule type" value="Genomic_DNA"/>
</dbReference>
<dbReference type="SUPFAM" id="SSF56925">
    <property type="entry name" value="OMPA-like"/>
    <property type="match status" value="1"/>
</dbReference>
<accession>A0ABU0W6H4</accession>
<evidence type="ECO:0000256" key="1">
    <source>
        <dbReference type="SAM" id="SignalP"/>
    </source>
</evidence>
<evidence type="ECO:0008006" key="4">
    <source>
        <dbReference type="Google" id="ProtNLM"/>
    </source>
</evidence>
<sequence length="192" mass="20795">MHYSKKLIGSTAAALVLASGNALASGSAGVYYADFGDGGDGFGIEGSFMLGDSFRLFGDVTMVDEEGFETDIVRIGGSFVLPMSEQMSIEVGGSFQNWEMTFSDPFFGTMSADDDAIGLHGILNFAVTPEFHLRASAEYLMFDDLDDEDFVLGFRGTYFVTPEISVFGGVEIYTNDDLFDENLLKIGASFNF</sequence>
<keyword evidence="3" id="KW-1185">Reference proteome</keyword>